<reference evidence="1 2" key="1">
    <citation type="submission" date="2009-09" db="EMBL/GenBank/DDBJ databases">
        <authorList>
            <person name="Weinstock G."/>
            <person name="Sodergren E."/>
            <person name="Clifton S."/>
            <person name="Fulton L."/>
            <person name="Fulton B."/>
            <person name="Courtney L."/>
            <person name="Fronick C."/>
            <person name="Harrison M."/>
            <person name="Strong C."/>
            <person name="Farmer C."/>
            <person name="Delahaunty K."/>
            <person name="Markovic C."/>
            <person name="Hall O."/>
            <person name="Minx P."/>
            <person name="Tomlinson C."/>
            <person name="Mitreva M."/>
            <person name="Nelson J."/>
            <person name="Hou S."/>
            <person name="Wollam A."/>
            <person name="Pepin K.H."/>
            <person name="Johnson M."/>
            <person name="Bhonagiri V."/>
            <person name="Nash W.E."/>
            <person name="Warren W."/>
            <person name="Chinwalla A."/>
            <person name="Mardis E.R."/>
            <person name="Wilson R.K."/>
        </authorList>
    </citation>
    <scope>NUCLEOTIDE SEQUENCE [LARGE SCALE GENOMIC DNA]</scope>
    <source>
        <strain evidence="2">ATCC 35185 / DSM 20758 / VPI D19B-28</strain>
    </source>
</reference>
<gene>
    <name evidence="1" type="ORF">SELSPUOL_00963</name>
</gene>
<organism evidence="1 2">
    <name type="scientific">Selenomonas sputigena (strain ATCC 35185 / DSM 20758 / CCUG 44933 / VPI D19B-28)</name>
    <dbReference type="NCBI Taxonomy" id="546271"/>
    <lineage>
        <taxon>Bacteria</taxon>
        <taxon>Bacillati</taxon>
        <taxon>Bacillota</taxon>
        <taxon>Negativicutes</taxon>
        <taxon>Selenomonadales</taxon>
        <taxon>Selenomonadaceae</taxon>
        <taxon>Selenomonas</taxon>
    </lineage>
</organism>
<evidence type="ECO:0000313" key="1">
    <source>
        <dbReference type="EMBL" id="EEX77687.1"/>
    </source>
</evidence>
<accession>C9LUF6</accession>
<protein>
    <submittedName>
        <fullName evidence="1">Uncharacterized protein</fullName>
    </submittedName>
</protein>
<sequence>MGIFLCEESSELHMQPLVFWTLYAGCCCSNSWRNAAKCSIIQIRK</sequence>
<dbReference type="Proteomes" id="UP000003505">
    <property type="component" value="Unassembled WGS sequence"/>
</dbReference>
<dbReference type="AlphaFoldDB" id="C9LUF6"/>
<name>C9LUF6_SELS3</name>
<proteinExistence type="predicted"/>
<evidence type="ECO:0000313" key="2">
    <source>
        <dbReference type="Proteomes" id="UP000003505"/>
    </source>
</evidence>
<comment type="caution">
    <text evidence="1">The sequence shown here is derived from an EMBL/GenBank/DDBJ whole genome shotgun (WGS) entry which is preliminary data.</text>
</comment>
<dbReference type="EMBL" id="ACKP02000015">
    <property type="protein sequence ID" value="EEX77687.1"/>
    <property type="molecule type" value="Genomic_DNA"/>
</dbReference>